<dbReference type="Proteomes" id="UP001345963">
    <property type="component" value="Unassembled WGS sequence"/>
</dbReference>
<proteinExistence type="predicted"/>
<evidence type="ECO:0000256" key="1">
    <source>
        <dbReference type="SAM" id="MobiDB-lite"/>
    </source>
</evidence>
<evidence type="ECO:0000313" key="2">
    <source>
        <dbReference type="EMBL" id="MED6232887.1"/>
    </source>
</evidence>
<gene>
    <name evidence="2" type="ORF">ATANTOWER_003797</name>
</gene>
<feature type="compositionally biased region" description="Polar residues" evidence="1">
    <location>
        <begin position="35"/>
        <end position="59"/>
    </location>
</feature>
<comment type="caution">
    <text evidence="2">The sequence shown here is derived from an EMBL/GenBank/DDBJ whole genome shotgun (WGS) entry which is preliminary data.</text>
</comment>
<accession>A0ABU7A4F5</accession>
<sequence>MLFKGLVEIHAAWIVVEVSASRAEPATAKRDGRHPNQTLTINTEHQATSASTMSHSQLPHRSIRTPRIQPPPYTTRRLGKTSERSQNPNNCSNKPHQDHCIYVQWLRHQLVFTALLPSHVFLRQLA</sequence>
<evidence type="ECO:0008006" key="4">
    <source>
        <dbReference type="Google" id="ProtNLM"/>
    </source>
</evidence>
<protein>
    <recommendedName>
        <fullName evidence="4">Secreted protein</fullName>
    </recommendedName>
</protein>
<dbReference type="EMBL" id="JAHUTI010001406">
    <property type="protein sequence ID" value="MED6232887.1"/>
    <property type="molecule type" value="Genomic_DNA"/>
</dbReference>
<feature type="compositionally biased region" description="Polar residues" evidence="1">
    <location>
        <begin position="84"/>
        <end position="94"/>
    </location>
</feature>
<evidence type="ECO:0000313" key="3">
    <source>
        <dbReference type="Proteomes" id="UP001345963"/>
    </source>
</evidence>
<organism evidence="2 3">
    <name type="scientific">Ataeniobius toweri</name>
    <dbReference type="NCBI Taxonomy" id="208326"/>
    <lineage>
        <taxon>Eukaryota</taxon>
        <taxon>Metazoa</taxon>
        <taxon>Chordata</taxon>
        <taxon>Craniata</taxon>
        <taxon>Vertebrata</taxon>
        <taxon>Euteleostomi</taxon>
        <taxon>Actinopterygii</taxon>
        <taxon>Neopterygii</taxon>
        <taxon>Teleostei</taxon>
        <taxon>Neoteleostei</taxon>
        <taxon>Acanthomorphata</taxon>
        <taxon>Ovalentaria</taxon>
        <taxon>Atherinomorphae</taxon>
        <taxon>Cyprinodontiformes</taxon>
        <taxon>Goodeidae</taxon>
        <taxon>Ataeniobius</taxon>
    </lineage>
</organism>
<keyword evidence="3" id="KW-1185">Reference proteome</keyword>
<name>A0ABU7A4F5_9TELE</name>
<reference evidence="2 3" key="1">
    <citation type="submission" date="2021-07" db="EMBL/GenBank/DDBJ databases">
        <authorList>
            <person name="Palmer J.M."/>
        </authorList>
    </citation>
    <scope>NUCLEOTIDE SEQUENCE [LARGE SCALE GENOMIC DNA]</scope>
    <source>
        <strain evidence="2 3">AT_MEX2019</strain>
        <tissue evidence="2">Muscle</tissue>
    </source>
</reference>
<feature type="region of interest" description="Disordered" evidence="1">
    <location>
        <begin position="23"/>
        <end position="94"/>
    </location>
</feature>